<keyword evidence="8 15" id="KW-0547">Nucleotide-binding</keyword>
<evidence type="ECO:0000256" key="7">
    <source>
        <dbReference type="ARBA" id="ARBA00022695"/>
    </source>
</evidence>
<comment type="pathway">
    <text evidence="2 15">Cofactor biosynthesis; FAD biosynthesis; FAD from FMN: step 1/1.</text>
</comment>
<evidence type="ECO:0000313" key="18">
    <source>
        <dbReference type="Proteomes" id="UP000005147"/>
    </source>
</evidence>
<dbReference type="Gene3D" id="2.40.30.30">
    <property type="entry name" value="Riboflavin kinase-like"/>
    <property type="match status" value="1"/>
</dbReference>
<dbReference type="Pfam" id="PF01687">
    <property type="entry name" value="Flavokinase"/>
    <property type="match status" value="1"/>
</dbReference>
<dbReference type="AlphaFoldDB" id="K1MNF2"/>
<comment type="catalytic activity">
    <reaction evidence="14 15">
        <text>FMN + ATP + H(+) = FAD + diphosphate</text>
        <dbReference type="Rhea" id="RHEA:17237"/>
        <dbReference type="ChEBI" id="CHEBI:15378"/>
        <dbReference type="ChEBI" id="CHEBI:30616"/>
        <dbReference type="ChEBI" id="CHEBI:33019"/>
        <dbReference type="ChEBI" id="CHEBI:57692"/>
        <dbReference type="ChEBI" id="CHEBI:58210"/>
        <dbReference type="EC" id="2.7.7.2"/>
    </reaction>
</comment>
<comment type="pathway">
    <text evidence="3 15">Cofactor biosynthesis; FMN biosynthesis; FMN from riboflavin (ATP route): step 1/1.</text>
</comment>
<dbReference type="InterPro" id="IPR015865">
    <property type="entry name" value="Riboflavin_kinase_bac/euk"/>
</dbReference>
<keyword evidence="12" id="KW-0511">Multifunctional enzyme</keyword>
<evidence type="ECO:0000256" key="4">
    <source>
        <dbReference type="ARBA" id="ARBA00022630"/>
    </source>
</evidence>
<evidence type="ECO:0000256" key="10">
    <source>
        <dbReference type="ARBA" id="ARBA00022827"/>
    </source>
</evidence>
<organism evidence="17 18">
    <name type="scientific">Falseniella ignava CCUG 37419</name>
    <dbReference type="NCBI Taxonomy" id="883112"/>
    <lineage>
        <taxon>Bacteria</taxon>
        <taxon>Bacillati</taxon>
        <taxon>Bacillota</taxon>
        <taxon>Bacilli</taxon>
        <taxon>Lactobacillales</taxon>
        <taxon>Aerococcaceae</taxon>
        <taxon>Falseniella</taxon>
    </lineage>
</organism>
<dbReference type="PIRSF" id="PIRSF004491">
    <property type="entry name" value="FAD_Synth"/>
    <property type="match status" value="1"/>
</dbReference>
<dbReference type="eggNOG" id="COG0196">
    <property type="taxonomic scope" value="Bacteria"/>
</dbReference>
<evidence type="ECO:0000256" key="12">
    <source>
        <dbReference type="ARBA" id="ARBA00023268"/>
    </source>
</evidence>
<evidence type="ECO:0000256" key="15">
    <source>
        <dbReference type="PIRNR" id="PIRNR004491"/>
    </source>
</evidence>
<evidence type="ECO:0000256" key="9">
    <source>
        <dbReference type="ARBA" id="ARBA00022777"/>
    </source>
</evidence>
<keyword evidence="6 15" id="KW-0808">Transferase</keyword>
<dbReference type="SUPFAM" id="SSF82114">
    <property type="entry name" value="Riboflavin kinase-like"/>
    <property type="match status" value="1"/>
</dbReference>
<name>K1MNF2_9LACT</name>
<evidence type="ECO:0000256" key="11">
    <source>
        <dbReference type="ARBA" id="ARBA00022840"/>
    </source>
</evidence>
<dbReference type="SMART" id="SM00904">
    <property type="entry name" value="Flavokinase"/>
    <property type="match status" value="1"/>
</dbReference>
<dbReference type="FunFam" id="3.40.50.620:FF:000021">
    <property type="entry name" value="Riboflavin biosynthesis protein"/>
    <property type="match status" value="1"/>
</dbReference>
<dbReference type="InterPro" id="IPR014729">
    <property type="entry name" value="Rossmann-like_a/b/a_fold"/>
</dbReference>
<dbReference type="GO" id="GO:0009231">
    <property type="term" value="P:riboflavin biosynthetic process"/>
    <property type="evidence" value="ECO:0007669"/>
    <property type="project" value="InterPro"/>
</dbReference>
<comment type="similarity">
    <text evidence="15">Belongs to the ribF family.</text>
</comment>
<dbReference type="GO" id="GO:0006747">
    <property type="term" value="P:FAD biosynthetic process"/>
    <property type="evidence" value="ECO:0007669"/>
    <property type="project" value="UniProtKB-UniRule"/>
</dbReference>
<dbReference type="InterPro" id="IPR002606">
    <property type="entry name" value="Riboflavin_kinase_bac"/>
</dbReference>
<dbReference type="HOGENOM" id="CLU_048437_0_2_9"/>
<dbReference type="RefSeq" id="WP_006701194.1">
    <property type="nucleotide sequence ID" value="NZ_JH932300.1"/>
</dbReference>
<comment type="caution">
    <text evidence="17">The sequence shown here is derived from an EMBL/GenBank/DDBJ whole genome shotgun (WGS) entry which is preliminary data.</text>
</comment>
<dbReference type="GO" id="GO:0009398">
    <property type="term" value="P:FMN biosynthetic process"/>
    <property type="evidence" value="ECO:0007669"/>
    <property type="project" value="UniProtKB-UniRule"/>
</dbReference>
<keyword evidence="10 15" id="KW-0274">FAD</keyword>
<comment type="function">
    <text evidence="1">Catalyzes the phosphorylation of riboflavin to FMN followed by the adenylation of FMN to FAD.</text>
</comment>
<dbReference type="FunFam" id="2.40.30.30:FF:000003">
    <property type="entry name" value="Riboflavin biosynthesis protein"/>
    <property type="match status" value="1"/>
</dbReference>
<sequence>MEIIQLTYPLNRAHIPNQSIVLALGFFDGVHLAHQRVIRVALDKARSLQLPLAVMTFNQHPSQLHHPEANRAYPYLSTLTRKIELMAQYGVDYLYITDYNAEFAAQTPQQFVDEYLVGLHAQVVVAGFDYTYGIPTLANMTTLPMHSQGRFEIIEVPEYTQFNEKISSSIIRQAILAGEMERANSDLGYIYTTTGTVIHGQKRGRTLGFPTANLALDPGQLTPAIGVYAVRLQVGGQWYLGAASIGYNVTFTDRTQVHIEVHLLDFSEDIYGQSVKVEWHHYLRGEIKFDNVEGLIDQLRQDVEATRQYFAKQQNTF</sequence>
<feature type="domain" description="Riboflavin kinase" evidence="16">
    <location>
        <begin position="186"/>
        <end position="311"/>
    </location>
</feature>
<reference evidence="17 18" key="1">
    <citation type="submission" date="2012-07" db="EMBL/GenBank/DDBJ databases">
        <title>The Genome Sequence of Facklamia ignava CCUG 37419.</title>
        <authorList>
            <consortium name="The Broad Institute Genome Sequencing Platform"/>
            <person name="Earl A."/>
            <person name="Ward D."/>
            <person name="Feldgarden M."/>
            <person name="Gevers D."/>
            <person name="Huys G."/>
            <person name="Walker B."/>
            <person name="Young S.K."/>
            <person name="Zeng Q."/>
            <person name="Gargeya S."/>
            <person name="Fitzgerald M."/>
            <person name="Haas B."/>
            <person name="Abouelleil A."/>
            <person name="Alvarado L."/>
            <person name="Arachchi H.M."/>
            <person name="Berlin A.M."/>
            <person name="Chapman S.B."/>
            <person name="Goldberg J."/>
            <person name="Griggs A."/>
            <person name="Gujja S."/>
            <person name="Hansen M."/>
            <person name="Howarth C."/>
            <person name="Imamovic A."/>
            <person name="Larimer J."/>
            <person name="McCowen C."/>
            <person name="Montmayeur A."/>
            <person name="Murphy C."/>
            <person name="Neiman D."/>
            <person name="Pearson M."/>
            <person name="Priest M."/>
            <person name="Roberts A."/>
            <person name="Saif S."/>
            <person name="Shea T."/>
            <person name="Sisk P."/>
            <person name="Sykes S."/>
            <person name="Wortman J."/>
            <person name="Nusbaum C."/>
            <person name="Birren B."/>
        </authorList>
    </citation>
    <scope>NUCLEOTIDE SEQUENCE [LARGE SCALE GENOMIC DNA]</scope>
    <source>
        <strain evidence="17 18">CCUG 37419</strain>
    </source>
</reference>
<dbReference type="NCBIfam" id="TIGR00083">
    <property type="entry name" value="ribF"/>
    <property type="match status" value="1"/>
</dbReference>
<dbReference type="Gene3D" id="3.40.50.620">
    <property type="entry name" value="HUPs"/>
    <property type="match status" value="1"/>
</dbReference>
<proteinExistence type="inferred from homology"/>
<dbReference type="GO" id="GO:0003919">
    <property type="term" value="F:FMN adenylyltransferase activity"/>
    <property type="evidence" value="ECO:0007669"/>
    <property type="project" value="UniProtKB-UniRule"/>
</dbReference>
<keyword evidence="9 15" id="KW-0418">Kinase</keyword>
<dbReference type="EC" id="2.7.7.2" evidence="15"/>
<keyword evidence="7 15" id="KW-0548">Nucleotidyltransferase</keyword>
<evidence type="ECO:0000256" key="13">
    <source>
        <dbReference type="ARBA" id="ARBA00047880"/>
    </source>
</evidence>
<dbReference type="PANTHER" id="PTHR22749:SF6">
    <property type="entry name" value="RIBOFLAVIN KINASE"/>
    <property type="match status" value="1"/>
</dbReference>
<evidence type="ECO:0000256" key="5">
    <source>
        <dbReference type="ARBA" id="ARBA00022643"/>
    </source>
</evidence>
<evidence type="ECO:0000256" key="6">
    <source>
        <dbReference type="ARBA" id="ARBA00022679"/>
    </source>
</evidence>
<evidence type="ECO:0000256" key="1">
    <source>
        <dbReference type="ARBA" id="ARBA00002121"/>
    </source>
</evidence>
<evidence type="ECO:0000256" key="3">
    <source>
        <dbReference type="ARBA" id="ARBA00005201"/>
    </source>
</evidence>
<dbReference type="STRING" id="883112.HMPREF9707_00531"/>
<dbReference type="EMBL" id="AGZE01000014">
    <property type="protein sequence ID" value="EKB57699.1"/>
    <property type="molecule type" value="Genomic_DNA"/>
</dbReference>
<dbReference type="SUPFAM" id="SSF52374">
    <property type="entry name" value="Nucleotidylyl transferase"/>
    <property type="match status" value="1"/>
</dbReference>
<dbReference type="PATRIC" id="fig|883112.3.peg.530"/>
<dbReference type="InterPro" id="IPR023465">
    <property type="entry name" value="Riboflavin_kinase_dom_sf"/>
</dbReference>
<keyword evidence="4 15" id="KW-0285">Flavoprotein</keyword>
<dbReference type="CDD" id="cd02064">
    <property type="entry name" value="FAD_synthetase_N"/>
    <property type="match status" value="1"/>
</dbReference>
<dbReference type="EC" id="2.7.1.26" evidence="15"/>
<dbReference type="GO" id="GO:0005524">
    <property type="term" value="F:ATP binding"/>
    <property type="evidence" value="ECO:0007669"/>
    <property type="project" value="UniProtKB-UniRule"/>
</dbReference>
<keyword evidence="18" id="KW-1185">Reference proteome</keyword>
<dbReference type="UniPathway" id="UPA00276">
    <property type="reaction ID" value="UER00406"/>
</dbReference>
<dbReference type="InterPro" id="IPR023468">
    <property type="entry name" value="Riboflavin_kinase"/>
</dbReference>
<keyword evidence="5 15" id="KW-0288">FMN</keyword>
<dbReference type="GO" id="GO:0008531">
    <property type="term" value="F:riboflavin kinase activity"/>
    <property type="evidence" value="ECO:0007669"/>
    <property type="project" value="UniProtKB-UniRule"/>
</dbReference>
<gene>
    <name evidence="17" type="ORF">HMPREF9707_00531</name>
</gene>
<dbReference type="PANTHER" id="PTHR22749">
    <property type="entry name" value="RIBOFLAVIN KINASE/FMN ADENYLYLTRANSFERASE"/>
    <property type="match status" value="1"/>
</dbReference>
<dbReference type="Pfam" id="PF06574">
    <property type="entry name" value="FAD_syn"/>
    <property type="match status" value="1"/>
</dbReference>
<dbReference type="InterPro" id="IPR015864">
    <property type="entry name" value="FAD_synthase"/>
</dbReference>
<evidence type="ECO:0000256" key="14">
    <source>
        <dbReference type="ARBA" id="ARBA00049494"/>
    </source>
</evidence>
<evidence type="ECO:0000256" key="2">
    <source>
        <dbReference type="ARBA" id="ARBA00004726"/>
    </source>
</evidence>
<protein>
    <recommendedName>
        <fullName evidence="15">Riboflavin biosynthesis protein</fullName>
    </recommendedName>
    <domain>
        <recommendedName>
            <fullName evidence="15">Riboflavin kinase</fullName>
            <ecNumber evidence="15">2.7.1.26</ecNumber>
        </recommendedName>
        <alternativeName>
            <fullName evidence="15">Flavokinase</fullName>
        </alternativeName>
    </domain>
    <domain>
        <recommendedName>
            <fullName evidence="15">FMN adenylyltransferase</fullName>
            <ecNumber evidence="15">2.7.7.2</ecNumber>
        </recommendedName>
        <alternativeName>
            <fullName evidence="15">FAD pyrophosphorylase</fullName>
        </alternativeName>
        <alternativeName>
            <fullName evidence="15">FAD synthase</fullName>
        </alternativeName>
    </domain>
</protein>
<comment type="catalytic activity">
    <reaction evidence="13 15">
        <text>riboflavin + ATP = FMN + ADP + H(+)</text>
        <dbReference type="Rhea" id="RHEA:14357"/>
        <dbReference type="ChEBI" id="CHEBI:15378"/>
        <dbReference type="ChEBI" id="CHEBI:30616"/>
        <dbReference type="ChEBI" id="CHEBI:57986"/>
        <dbReference type="ChEBI" id="CHEBI:58210"/>
        <dbReference type="ChEBI" id="CHEBI:456216"/>
        <dbReference type="EC" id="2.7.1.26"/>
    </reaction>
</comment>
<evidence type="ECO:0000256" key="8">
    <source>
        <dbReference type="ARBA" id="ARBA00022741"/>
    </source>
</evidence>
<evidence type="ECO:0000259" key="16">
    <source>
        <dbReference type="SMART" id="SM00904"/>
    </source>
</evidence>
<dbReference type="UniPathway" id="UPA00277">
    <property type="reaction ID" value="UER00407"/>
</dbReference>
<dbReference type="Proteomes" id="UP000005147">
    <property type="component" value="Unassembled WGS sequence"/>
</dbReference>
<accession>K1MNF2</accession>
<keyword evidence="11 15" id="KW-0067">ATP-binding</keyword>
<evidence type="ECO:0000313" key="17">
    <source>
        <dbReference type="EMBL" id="EKB57699.1"/>
    </source>
</evidence>